<dbReference type="InterPro" id="IPR035093">
    <property type="entry name" value="RelE/ParE_toxin_dom_sf"/>
</dbReference>
<organism evidence="3 4">
    <name type="scientific">Methylomonas koyamae</name>
    <dbReference type="NCBI Taxonomy" id="702114"/>
    <lineage>
        <taxon>Bacteria</taxon>
        <taxon>Pseudomonadati</taxon>
        <taxon>Pseudomonadota</taxon>
        <taxon>Gammaproteobacteria</taxon>
        <taxon>Methylococcales</taxon>
        <taxon>Methylococcaceae</taxon>
        <taxon>Methylomonas</taxon>
    </lineage>
</organism>
<evidence type="ECO:0000256" key="1">
    <source>
        <dbReference type="ARBA" id="ARBA00006226"/>
    </source>
</evidence>
<dbReference type="EMBL" id="LUUK01000226">
    <property type="protein sequence ID" value="OAI11842.1"/>
    <property type="molecule type" value="Genomic_DNA"/>
</dbReference>
<comment type="similarity">
    <text evidence="1">Belongs to the RelE toxin family.</text>
</comment>
<dbReference type="SUPFAM" id="SSF143011">
    <property type="entry name" value="RelE-like"/>
    <property type="match status" value="1"/>
</dbReference>
<sequence>MVIWTPRARTDLKAIHDYIAQDSPLTAKRIIRELIQKTDSLLVSPYLGKKVPEFEQQELREIGVHSWRIIYQIKFNQAYVVTVVHKRRDFKNSDLSIDQ</sequence>
<dbReference type="InterPro" id="IPR007712">
    <property type="entry name" value="RelE/ParE_toxin"/>
</dbReference>
<gene>
    <name evidence="3" type="ORF">A1355_15200</name>
</gene>
<dbReference type="OrthoDB" id="9798046at2"/>
<dbReference type="PANTHER" id="PTHR33755:SF5">
    <property type="entry name" value="TYPE II TOXIN-ANTITOXIN SYSTEM RELE_PARE FAMILY TOXIN"/>
    <property type="match status" value="1"/>
</dbReference>
<keyword evidence="4" id="KW-1185">Reference proteome</keyword>
<dbReference type="AlphaFoldDB" id="A0A177N1S9"/>
<dbReference type="InterPro" id="IPR051803">
    <property type="entry name" value="TA_system_RelE-like_toxin"/>
</dbReference>
<evidence type="ECO:0000313" key="4">
    <source>
        <dbReference type="Proteomes" id="UP000077628"/>
    </source>
</evidence>
<comment type="caution">
    <text evidence="3">The sequence shown here is derived from an EMBL/GenBank/DDBJ whole genome shotgun (WGS) entry which is preliminary data.</text>
</comment>
<dbReference type="STRING" id="702114.A1355_15200"/>
<evidence type="ECO:0008006" key="5">
    <source>
        <dbReference type="Google" id="ProtNLM"/>
    </source>
</evidence>
<protein>
    <recommendedName>
        <fullName evidence="5">Plasmid stabilization protein</fullName>
    </recommendedName>
</protein>
<keyword evidence="2" id="KW-1277">Toxin-antitoxin system</keyword>
<dbReference type="Gene3D" id="3.30.2310.20">
    <property type="entry name" value="RelE-like"/>
    <property type="match status" value="1"/>
</dbReference>
<evidence type="ECO:0000313" key="3">
    <source>
        <dbReference type="EMBL" id="OAI11842.1"/>
    </source>
</evidence>
<dbReference type="RefSeq" id="WP_064031596.1">
    <property type="nucleotide sequence ID" value="NZ_LUUK01000226.1"/>
</dbReference>
<name>A0A177N1S9_9GAMM</name>
<accession>A0A177N1S9</accession>
<dbReference type="NCBIfam" id="TIGR02385">
    <property type="entry name" value="RelE_StbE"/>
    <property type="match status" value="1"/>
</dbReference>
<dbReference type="PANTHER" id="PTHR33755">
    <property type="entry name" value="TOXIN PARE1-RELATED"/>
    <property type="match status" value="1"/>
</dbReference>
<proteinExistence type="inferred from homology"/>
<evidence type="ECO:0000256" key="2">
    <source>
        <dbReference type="ARBA" id="ARBA00022649"/>
    </source>
</evidence>
<dbReference type="Proteomes" id="UP000077628">
    <property type="component" value="Unassembled WGS sequence"/>
</dbReference>
<reference evidence="4" key="1">
    <citation type="submission" date="2016-03" db="EMBL/GenBank/DDBJ databases">
        <authorList>
            <person name="Heylen K."/>
            <person name="De Vos P."/>
            <person name="Vekeman B."/>
        </authorList>
    </citation>
    <scope>NUCLEOTIDE SEQUENCE [LARGE SCALE GENOMIC DNA]</scope>
    <source>
        <strain evidence="4">R-45383</strain>
    </source>
</reference>
<dbReference type="Pfam" id="PF05016">
    <property type="entry name" value="ParE_toxin"/>
    <property type="match status" value="1"/>
</dbReference>